<keyword evidence="2" id="KW-0326">Glycosidase</keyword>
<dbReference type="GO" id="GO:0016798">
    <property type="term" value="F:hydrolase activity, acting on glycosyl bonds"/>
    <property type="evidence" value="ECO:0007669"/>
    <property type="project" value="UniProtKB-KW"/>
</dbReference>
<dbReference type="InterPro" id="IPR052720">
    <property type="entry name" value="Glycosyl_hydrolase_97"/>
</dbReference>
<dbReference type="Gene3D" id="2.60.120.1060">
    <property type="entry name" value="NPCBM/NEW2 domain"/>
    <property type="match status" value="1"/>
</dbReference>
<dbReference type="InterPro" id="IPR013222">
    <property type="entry name" value="Glyco_hyd_98_carb-bd"/>
</dbReference>
<dbReference type="InterPro" id="IPR013780">
    <property type="entry name" value="Glyco_hydro_b"/>
</dbReference>
<sequence length="907" mass="96700">MNRPSSSRAGAVLAGTALTASLLSIPAAASGTEPAPTATTNGTWTVSAPPAAGTTPPTAHVGLDDAGTPTLAVSAGGENVLAPAPIGIVTDGADLSTGLRLVEHSERIVTENYTTTTGKETTRHRVMRAATFSFAGDGGTELDVEVRVATDGVAYRYRLPDRDGTTVVSGEASSWRLPTDAPAWLLPHTAWYEEPRTETTVGTAATDDYGHPALFDVDGTYVLLAESGLKSSYPGAFLTHEQGTGRFGVGLVQSKVTAEDELVTPWRTAIVGDLGTVTESTLVDDLAPDSRVDDTSWIEPGTVAWSWLPEHSSPTDFERQKDYVDYAAEHGYEYTLVDEGWNAAWVPDLVRYARARGVDILLWFRWWEVQTPEEMAEQFSRITSWGVKGVKIDFMNTGAPTHGESTDRHRWYEQVLAATAEHELLVNFHGSTLPKGLQRTWPHLMTYEAVRGAEYYSFGGDPQVTPSYNTMLPFSRNVVGSMDYTPLTFGQQSRSTTDGHELALPVVFESGLLHVAETPEVLAQRPEAERVIDQLPTVWDETSLVAGDPGSHAVLARRSGDRWFVGGIVGGAGRELDVPVDFVRGGRWLVEIVTDDGSGGLVRTSERVVRGDTITVPVQADGGFVAIMCRATDRRQSCDEPVHTAPDSTLRVEPAEAVVEPGTSVTVDAAFTLDEGDPVHDVTMRATAPDGWRVDGPQVRRARLAAGVELTGQWTLTATDTAATGFVDLPVAVEFDHVRGSERERIHVARAVRALVPPPAPDSDAYVSDMEFLTSSNSWGPVERDGSNGETATGDGTTITIGGTEYAKGLGVHATSSVTVYLGGACERFTADVGVDDEVGDQGSVAFRVAGDDATLAETGVLTGADGPRALDVDVSGVQLLTLEVTDGGDGINSDHADWAGAMLHCG</sequence>
<dbReference type="Gene3D" id="3.20.20.70">
    <property type="entry name" value="Aldolase class I"/>
    <property type="match status" value="1"/>
</dbReference>
<dbReference type="GO" id="GO:0005975">
    <property type="term" value="P:carbohydrate metabolic process"/>
    <property type="evidence" value="ECO:0007669"/>
    <property type="project" value="UniProtKB-ARBA"/>
</dbReference>
<dbReference type="Pfam" id="PF08305">
    <property type="entry name" value="NPCBM"/>
    <property type="match status" value="1"/>
</dbReference>
<feature type="compositionally biased region" description="Low complexity" evidence="3">
    <location>
        <begin position="48"/>
        <end position="59"/>
    </location>
</feature>
<feature type="region of interest" description="Disordered" evidence="3">
    <location>
        <begin position="30"/>
        <end position="66"/>
    </location>
</feature>
<dbReference type="AlphaFoldDB" id="A0A2P8DYY9"/>
<dbReference type="PANTHER" id="PTHR35803:SF2">
    <property type="entry name" value="RETAINING ALPHA-GALACTOSIDASE"/>
    <property type="match status" value="1"/>
</dbReference>
<feature type="compositionally biased region" description="Polar residues" evidence="3">
    <location>
        <begin position="37"/>
        <end position="46"/>
    </location>
</feature>
<evidence type="ECO:0000256" key="4">
    <source>
        <dbReference type="SAM" id="SignalP"/>
    </source>
</evidence>
<evidence type="ECO:0000259" key="5">
    <source>
        <dbReference type="SMART" id="SM00776"/>
    </source>
</evidence>
<dbReference type="InterPro" id="IPR013783">
    <property type="entry name" value="Ig-like_fold"/>
</dbReference>
<name>A0A2P8DYY9_9ACTN</name>
<comment type="caution">
    <text evidence="6">The sequence shown here is derived from an EMBL/GenBank/DDBJ whole genome shotgun (WGS) entry which is preliminary data.</text>
</comment>
<dbReference type="InterPro" id="IPR013785">
    <property type="entry name" value="Aldolase_TIM"/>
</dbReference>
<dbReference type="EMBL" id="PYGE01000010">
    <property type="protein sequence ID" value="PSL02433.1"/>
    <property type="molecule type" value="Genomic_DNA"/>
</dbReference>
<feature type="region of interest" description="Disordered" evidence="3">
    <location>
        <begin position="777"/>
        <end position="797"/>
    </location>
</feature>
<dbReference type="GO" id="GO:0030246">
    <property type="term" value="F:carbohydrate binding"/>
    <property type="evidence" value="ECO:0007669"/>
    <property type="project" value="InterPro"/>
</dbReference>
<evidence type="ECO:0000313" key="6">
    <source>
        <dbReference type="EMBL" id="PSL02433.1"/>
    </source>
</evidence>
<dbReference type="Pfam" id="PF10566">
    <property type="entry name" value="Glyco_hydro_97"/>
    <property type="match status" value="1"/>
</dbReference>
<dbReference type="SMART" id="SM00776">
    <property type="entry name" value="NPCBM"/>
    <property type="match status" value="1"/>
</dbReference>
<feature type="domain" description="Glycosyl hydrolase family 98 putative carbohydrate-binding module" evidence="5">
    <location>
        <begin position="761"/>
        <end position="906"/>
    </location>
</feature>
<dbReference type="PANTHER" id="PTHR35803">
    <property type="entry name" value="GLUCAN 1,4-ALPHA-GLUCOSIDASE SUSB-RELATED"/>
    <property type="match status" value="1"/>
</dbReference>
<dbReference type="InterPro" id="IPR019563">
    <property type="entry name" value="GH97_catalytic"/>
</dbReference>
<dbReference type="RefSeq" id="WP_205740926.1">
    <property type="nucleotide sequence ID" value="NZ_PYGE01000010.1"/>
</dbReference>
<accession>A0A2P8DYY9</accession>
<dbReference type="SUPFAM" id="SSF49785">
    <property type="entry name" value="Galactose-binding domain-like"/>
    <property type="match status" value="1"/>
</dbReference>
<gene>
    <name evidence="6" type="ORF">CLV30_11086</name>
</gene>
<evidence type="ECO:0000256" key="3">
    <source>
        <dbReference type="SAM" id="MobiDB-lite"/>
    </source>
</evidence>
<dbReference type="InterPro" id="IPR014718">
    <property type="entry name" value="GH-type_carb-bd"/>
</dbReference>
<dbReference type="InterPro" id="IPR008979">
    <property type="entry name" value="Galactose-bd-like_sf"/>
</dbReference>
<evidence type="ECO:0000256" key="2">
    <source>
        <dbReference type="ARBA" id="ARBA00023295"/>
    </source>
</evidence>
<dbReference type="InterPro" id="IPR017853">
    <property type="entry name" value="GH"/>
</dbReference>
<dbReference type="Gene3D" id="2.60.40.10">
    <property type="entry name" value="Immunoglobulins"/>
    <property type="match status" value="1"/>
</dbReference>
<dbReference type="Pfam" id="PF10633">
    <property type="entry name" value="NPCBM_assoc"/>
    <property type="match status" value="1"/>
</dbReference>
<feature type="signal peptide" evidence="4">
    <location>
        <begin position="1"/>
        <end position="29"/>
    </location>
</feature>
<dbReference type="InterPro" id="IPR038637">
    <property type="entry name" value="NPCBM_sf"/>
</dbReference>
<dbReference type="Pfam" id="PF14509">
    <property type="entry name" value="GH97_C"/>
    <property type="match status" value="1"/>
</dbReference>
<proteinExistence type="predicted"/>
<protein>
    <submittedName>
        <fullName evidence="6">Alpha-galactosidase-like protein</fullName>
    </submittedName>
</protein>
<reference evidence="6 7" key="1">
    <citation type="submission" date="2018-03" db="EMBL/GenBank/DDBJ databases">
        <title>Genomic Encyclopedia of Archaeal and Bacterial Type Strains, Phase II (KMG-II): from individual species to whole genera.</title>
        <authorList>
            <person name="Goeker M."/>
        </authorList>
    </citation>
    <scope>NUCLEOTIDE SEQUENCE [LARGE SCALE GENOMIC DNA]</scope>
    <source>
        <strain evidence="6 7">DSM 45211</strain>
    </source>
</reference>
<evidence type="ECO:0000256" key="1">
    <source>
        <dbReference type="ARBA" id="ARBA00022801"/>
    </source>
</evidence>
<feature type="chain" id="PRO_5015203955" evidence="4">
    <location>
        <begin position="30"/>
        <end position="907"/>
    </location>
</feature>
<dbReference type="Proteomes" id="UP000243528">
    <property type="component" value="Unassembled WGS sequence"/>
</dbReference>
<dbReference type="InterPro" id="IPR029486">
    <property type="entry name" value="GH97_N"/>
</dbReference>
<evidence type="ECO:0000313" key="7">
    <source>
        <dbReference type="Proteomes" id="UP000243528"/>
    </source>
</evidence>
<dbReference type="InterPro" id="IPR018905">
    <property type="entry name" value="A-galactase_NEW3"/>
</dbReference>
<dbReference type="SUPFAM" id="SSF51445">
    <property type="entry name" value="(Trans)glycosidases"/>
    <property type="match status" value="1"/>
</dbReference>
<keyword evidence="1" id="KW-0378">Hydrolase</keyword>
<organism evidence="6 7">
    <name type="scientific">Haloactinopolyspora alba</name>
    <dbReference type="NCBI Taxonomy" id="648780"/>
    <lineage>
        <taxon>Bacteria</taxon>
        <taxon>Bacillati</taxon>
        <taxon>Actinomycetota</taxon>
        <taxon>Actinomycetes</taxon>
        <taxon>Jiangellales</taxon>
        <taxon>Jiangellaceae</taxon>
        <taxon>Haloactinopolyspora</taxon>
    </lineage>
</organism>
<keyword evidence="7" id="KW-1185">Reference proteome</keyword>
<dbReference type="Gene3D" id="2.60.40.1180">
    <property type="entry name" value="Golgi alpha-mannosidase II"/>
    <property type="match status" value="1"/>
</dbReference>
<dbReference type="Gene3D" id="2.70.98.10">
    <property type="match status" value="1"/>
</dbReference>
<dbReference type="InterPro" id="IPR029483">
    <property type="entry name" value="GH97_C"/>
</dbReference>
<keyword evidence="4" id="KW-0732">Signal</keyword>
<dbReference type="Pfam" id="PF14508">
    <property type="entry name" value="GH97_N"/>
    <property type="match status" value="1"/>
</dbReference>